<feature type="domain" description="Peptidase S24/S26A/S26B/S26C" evidence="4">
    <location>
        <begin position="135"/>
        <end position="238"/>
    </location>
</feature>
<dbReference type="InterPro" id="IPR039418">
    <property type="entry name" value="LexA-like"/>
</dbReference>
<dbReference type="CDD" id="cd06529">
    <property type="entry name" value="S24_LexA-like"/>
    <property type="match status" value="1"/>
</dbReference>
<accession>A0A6N3STJ5</accession>
<evidence type="ECO:0000259" key="4">
    <source>
        <dbReference type="Pfam" id="PF00717"/>
    </source>
</evidence>
<dbReference type="InterPro" id="IPR036286">
    <property type="entry name" value="LexA/Signal_pep-like_sf"/>
</dbReference>
<evidence type="ECO:0000313" key="6">
    <source>
        <dbReference type="Proteomes" id="UP000032670"/>
    </source>
</evidence>
<protein>
    <submittedName>
        <fullName evidence="5">Phage transcriptional regulator and peptidase</fullName>
    </submittedName>
</protein>
<dbReference type="InterPro" id="IPR015927">
    <property type="entry name" value="Peptidase_S24_S26A/B/C"/>
</dbReference>
<dbReference type="GO" id="GO:0003677">
    <property type="term" value="F:DNA binding"/>
    <property type="evidence" value="ECO:0007669"/>
    <property type="project" value="UniProtKB-KW"/>
</dbReference>
<dbReference type="SUPFAM" id="SSF51306">
    <property type="entry name" value="LexA/Signal peptidase"/>
    <property type="match status" value="1"/>
</dbReference>
<keyword evidence="6" id="KW-1185">Reference proteome</keyword>
<dbReference type="Pfam" id="PF00717">
    <property type="entry name" value="Peptidase_S24"/>
    <property type="match status" value="1"/>
</dbReference>
<dbReference type="PANTHER" id="PTHR40661">
    <property type="match status" value="1"/>
</dbReference>
<dbReference type="STRING" id="1231341.Abor_031_041"/>
<reference evidence="5 6" key="1">
    <citation type="submission" date="2012-11" db="EMBL/GenBank/DDBJ databases">
        <title>Whole genome sequence of Acetobacter orientalis 21F-2.</title>
        <authorList>
            <person name="Azuma Y."/>
            <person name="Higashiura N."/>
            <person name="Hirakawa H."/>
            <person name="Matsushita K."/>
        </authorList>
    </citation>
    <scope>NUCLEOTIDE SEQUENCE [LARGE SCALE GENOMIC DNA]</scope>
    <source>
        <strain evidence="5 6">21F-2</strain>
    </source>
</reference>
<keyword evidence="2" id="KW-0238">DNA-binding</keyword>
<evidence type="ECO:0000313" key="5">
    <source>
        <dbReference type="EMBL" id="GAN66875.1"/>
    </source>
</evidence>
<keyword evidence="3" id="KW-0804">Transcription</keyword>
<name>A0A0D6NMM7_9PROT</name>
<organism evidence="5 6">
    <name type="scientific">Acetobacter orientalis</name>
    <dbReference type="NCBI Taxonomy" id="146474"/>
    <lineage>
        <taxon>Bacteria</taxon>
        <taxon>Pseudomonadati</taxon>
        <taxon>Pseudomonadota</taxon>
        <taxon>Alphaproteobacteria</taxon>
        <taxon>Acetobacterales</taxon>
        <taxon>Acetobacteraceae</taxon>
        <taxon>Acetobacter</taxon>
    </lineage>
</organism>
<proteinExistence type="predicted"/>
<dbReference type="Proteomes" id="UP000032670">
    <property type="component" value="Unassembled WGS sequence"/>
</dbReference>
<evidence type="ECO:0000256" key="3">
    <source>
        <dbReference type="ARBA" id="ARBA00023163"/>
    </source>
</evidence>
<dbReference type="EMBL" id="BAMX01000031">
    <property type="protein sequence ID" value="GAN66875.1"/>
    <property type="molecule type" value="Genomic_DNA"/>
</dbReference>
<sequence>MTVLDKARLALLELIGRNSEHTLKSLSLALGKNDAYLQQYVKKGSPQNLREDVRERLSSILGVSADIFRSDGDNKRVDLDKVHTEAYTQERPARQISEISGRLVIPEYDVQAGAGPGTLIDHVASENGNIPVDQWQIPARFLEAFTDNIQSLAIIQVRGDSMEPDYHSGERVLVDLAHRTPTPPGVYVVWDGLGLVMKRLEVVFGSSDPIQVKISSINPAYDSYERPLDDLVISGRVVAKWMWK</sequence>
<keyword evidence="1" id="KW-0805">Transcription regulation</keyword>
<dbReference type="Gene3D" id="2.10.109.10">
    <property type="entry name" value="Umud Fragment, subunit A"/>
    <property type="match status" value="1"/>
</dbReference>
<dbReference type="PANTHER" id="PTHR40661:SF3">
    <property type="entry name" value="FELS-1 PROPHAGE TRANSCRIPTIONAL REGULATOR"/>
    <property type="match status" value="1"/>
</dbReference>
<accession>A0A0D6NMM7</accession>
<dbReference type="AlphaFoldDB" id="A0A0D6NMM7"/>
<gene>
    <name evidence="5" type="ORF">Abor_031_041</name>
</gene>
<comment type="caution">
    <text evidence="5">The sequence shown here is derived from an EMBL/GenBank/DDBJ whole genome shotgun (WGS) entry which is preliminary data.</text>
</comment>
<evidence type="ECO:0000256" key="2">
    <source>
        <dbReference type="ARBA" id="ARBA00023125"/>
    </source>
</evidence>
<evidence type="ECO:0000256" key="1">
    <source>
        <dbReference type="ARBA" id="ARBA00023015"/>
    </source>
</evidence>